<feature type="compositionally biased region" description="Gly residues" evidence="4">
    <location>
        <begin position="346"/>
        <end position="355"/>
    </location>
</feature>
<evidence type="ECO:0000256" key="1">
    <source>
        <dbReference type="ARBA" id="ARBA00004123"/>
    </source>
</evidence>
<dbReference type="GO" id="GO:0045944">
    <property type="term" value="P:positive regulation of transcription by RNA polymerase II"/>
    <property type="evidence" value="ECO:0007669"/>
    <property type="project" value="TreeGrafter"/>
</dbReference>
<dbReference type="GO" id="GO:0005634">
    <property type="term" value="C:nucleus"/>
    <property type="evidence" value="ECO:0007669"/>
    <property type="project" value="UniProtKB-SubCell"/>
</dbReference>
<keyword evidence="3" id="KW-0539">Nucleus</keyword>
<comment type="subcellular location">
    <subcellularLocation>
        <location evidence="1">Nucleus</location>
    </subcellularLocation>
</comment>
<feature type="compositionally biased region" description="Low complexity" evidence="4">
    <location>
        <begin position="268"/>
        <end position="282"/>
    </location>
</feature>
<evidence type="ECO:0000256" key="3">
    <source>
        <dbReference type="ARBA" id="ARBA00023242"/>
    </source>
</evidence>
<evidence type="ECO:0000313" key="6">
    <source>
        <dbReference type="WBParaSite" id="MBELARI_LOCUS17588"/>
    </source>
</evidence>
<proteinExistence type="predicted"/>
<evidence type="ECO:0000313" key="5">
    <source>
        <dbReference type="Proteomes" id="UP000887575"/>
    </source>
</evidence>
<name>A0AAF3ETV2_9BILA</name>
<evidence type="ECO:0000256" key="2">
    <source>
        <dbReference type="ARBA" id="ARBA00023125"/>
    </source>
</evidence>
<feature type="region of interest" description="Disordered" evidence="4">
    <location>
        <begin position="253"/>
        <end position="429"/>
    </location>
</feature>
<dbReference type="PANTHER" id="PTHR12610">
    <property type="entry name" value="SINGLE STRANDED DNA BINDING PROTEIN"/>
    <property type="match status" value="1"/>
</dbReference>
<sequence>MYNSQQIQGPSRPQQLGMQSGAQTGPQTAAPNEIASKEKLAAYVYEYLVHSGATKTAETFKAEVLATTQNAKTPPVSETTPGFLQNWWLVFWDLYCAAPERRDENPHSQEAKYFYQMFVSENQFHGPPMMNGMGQFPTGPSPMGMAPGPDGMIPGAGFPGRFPPGRGPPGPPPGAPGMPPAGFPMFANDPRMVPAGQRMPPQAAMRMSAGFPGMRPGQPGMSGPYARPGYIDSPGTAFPQGMIPNGGVMCSQSAMSLSSPSAGPPISQANPQAPADPNNPEQRFMMMPTSSSALGFGMGDQMGGTPINSMAQSTSNGSAHENPPQIPMMNGEEIKQSPASTPRGANGTGTPGAGPGSQAPGSAQSGGAQSGGSAMNGPETNVEPTAPSNPPQSGGPHGGEDDEIKAIKQSIFEDAKQFDSKEEQMEFYQ</sequence>
<feature type="compositionally biased region" description="Polar residues" evidence="4">
    <location>
        <begin position="306"/>
        <end position="319"/>
    </location>
</feature>
<protein>
    <submittedName>
        <fullName evidence="6">LisH domain-containing protein</fullName>
    </submittedName>
</protein>
<dbReference type="AlphaFoldDB" id="A0AAF3ETV2"/>
<dbReference type="PROSITE" id="PS50896">
    <property type="entry name" value="LISH"/>
    <property type="match status" value="1"/>
</dbReference>
<feature type="compositionally biased region" description="Low complexity" evidence="4">
    <location>
        <begin position="356"/>
        <end position="373"/>
    </location>
</feature>
<dbReference type="SMART" id="SM00667">
    <property type="entry name" value="LisH"/>
    <property type="match status" value="1"/>
</dbReference>
<evidence type="ECO:0000256" key="4">
    <source>
        <dbReference type="SAM" id="MobiDB-lite"/>
    </source>
</evidence>
<dbReference type="GO" id="GO:0003697">
    <property type="term" value="F:single-stranded DNA binding"/>
    <property type="evidence" value="ECO:0007669"/>
    <property type="project" value="InterPro"/>
</dbReference>
<keyword evidence="5" id="KW-1185">Reference proteome</keyword>
<feature type="region of interest" description="Disordered" evidence="4">
    <location>
        <begin position="1"/>
        <end position="30"/>
    </location>
</feature>
<dbReference type="Proteomes" id="UP000887575">
    <property type="component" value="Unassembled WGS sequence"/>
</dbReference>
<reference evidence="6" key="1">
    <citation type="submission" date="2024-02" db="UniProtKB">
        <authorList>
            <consortium name="WormBaseParasite"/>
        </authorList>
    </citation>
    <scope>IDENTIFICATION</scope>
</reference>
<dbReference type="PANTHER" id="PTHR12610:SF12">
    <property type="entry name" value="SEQUENCE-SPECIFIC SINGLE-STRANDED DNA-BINDING PROTEIN, ISOFORM D"/>
    <property type="match status" value="1"/>
</dbReference>
<keyword evidence="2" id="KW-0238">DNA-binding</keyword>
<dbReference type="InterPro" id="IPR008116">
    <property type="entry name" value="SSDP_DNA-bd"/>
</dbReference>
<dbReference type="PRINTS" id="PR01743">
    <property type="entry name" value="SSDNABINDING"/>
</dbReference>
<accession>A0AAF3ETV2</accession>
<organism evidence="5 6">
    <name type="scientific">Mesorhabditis belari</name>
    <dbReference type="NCBI Taxonomy" id="2138241"/>
    <lineage>
        <taxon>Eukaryota</taxon>
        <taxon>Metazoa</taxon>
        <taxon>Ecdysozoa</taxon>
        <taxon>Nematoda</taxon>
        <taxon>Chromadorea</taxon>
        <taxon>Rhabditida</taxon>
        <taxon>Rhabditina</taxon>
        <taxon>Rhabditomorpha</taxon>
        <taxon>Rhabditoidea</taxon>
        <taxon>Rhabditidae</taxon>
        <taxon>Mesorhabditinae</taxon>
        <taxon>Mesorhabditis</taxon>
    </lineage>
</organism>
<feature type="compositionally biased region" description="Basic and acidic residues" evidence="4">
    <location>
        <begin position="411"/>
        <end position="429"/>
    </location>
</feature>
<dbReference type="WBParaSite" id="MBELARI_LOCUS17588">
    <property type="protein sequence ID" value="MBELARI_LOCUS17588"/>
    <property type="gene ID" value="MBELARI_LOCUS17588"/>
</dbReference>
<dbReference type="InterPro" id="IPR006594">
    <property type="entry name" value="LisH"/>
</dbReference>